<dbReference type="PANTHER" id="PTHR13420">
    <property type="entry name" value="UPF0235 PROTEIN C15ORF40"/>
    <property type="match status" value="1"/>
</dbReference>
<dbReference type="GO" id="GO:0005737">
    <property type="term" value="C:cytoplasm"/>
    <property type="evidence" value="ECO:0007669"/>
    <property type="project" value="TreeGrafter"/>
</dbReference>
<dbReference type="STRING" id="1760988.SAMN02949497_3652"/>
<keyword evidence="4" id="KW-1185">Reference proteome</keyword>
<dbReference type="Pfam" id="PF02594">
    <property type="entry name" value="DUF167"/>
    <property type="match status" value="1"/>
</dbReference>
<dbReference type="Proteomes" id="UP000192923">
    <property type="component" value="Unassembled WGS sequence"/>
</dbReference>
<organism evidence="3 4">
    <name type="scientific">Methylomagnum ishizawai</name>
    <dbReference type="NCBI Taxonomy" id="1760988"/>
    <lineage>
        <taxon>Bacteria</taxon>
        <taxon>Pseudomonadati</taxon>
        <taxon>Pseudomonadota</taxon>
        <taxon>Gammaproteobacteria</taxon>
        <taxon>Methylococcales</taxon>
        <taxon>Methylococcaceae</taxon>
        <taxon>Methylomagnum</taxon>
    </lineage>
</organism>
<dbReference type="EMBL" id="FXAM01000001">
    <property type="protein sequence ID" value="SMF96260.1"/>
    <property type="molecule type" value="Genomic_DNA"/>
</dbReference>
<evidence type="ECO:0000313" key="3">
    <source>
        <dbReference type="EMBL" id="SMF96260.1"/>
    </source>
</evidence>
<accession>A0A1Y6D1H3</accession>
<dbReference type="InterPro" id="IPR036591">
    <property type="entry name" value="YggU-like_sf"/>
</dbReference>
<dbReference type="NCBIfam" id="TIGR00251">
    <property type="entry name" value="DUF167 family protein"/>
    <property type="match status" value="1"/>
</dbReference>
<reference evidence="3 4" key="1">
    <citation type="submission" date="2016-12" db="EMBL/GenBank/DDBJ databases">
        <authorList>
            <person name="Song W.-J."/>
            <person name="Kurnit D.M."/>
        </authorList>
    </citation>
    <scope>NUCLEOTIDE SEQUENCE [LARGE SCALE GENOMIC DNA]</scope>
    <source>
        <strain evidence="3 4">175</strain>
    </source>
</reference>
<sequence>MGGGFTWQGGDLILDLHVQPRAAKSEIAGFFGERLKIRIAAPPVDGKANQRVIDFLAETFAVPKRDVVLLAGESSRDKRVRIASPKRLPGLIPKPDQMD</sequence>
<dbReference type="SMART" id="SM01152">
    <property type="entry name" value="DUF167"/>
    <property type="match status" value="1"/>
</dbReference>
<dbReference type="PANTHER" id="PTHR13420:SF7">
    <property type="entry name" value="UPF0235 PROTEIN C15ORF40"/>
    <property type="match status" value="1"/>
</dbReference>
<evidence type="ECO:0000313" key="4">
    <source>
        <dbReference type="Proteomes" id="UP000192923"/>
    </source>
</evidence>
<proteinExistence type="inferred from homology"/>
<dbReference type="SUPFAM" id="SSF69786">
    <property type="entry name" value="YggU-like"/>
    <property type="match status" value="1"/>
</dbReference>
<comment type="similarity">
    <text evidence="1 2">Belongs to the UPF0235 family.</text>
</comment>
<dbReference type="Gene3D" id="3.30.1200.10">
    <property type="entry name" value="YggU-like"/>
    <property type="match status" value="1"/>
</dbReference>
<dbReference type="RefSeq" id="WP_085215161.1">
    <property type="nucleotide sequence ID" value="NZ_FXAM01000001.1"/>
</dbReference>
<gene>
    <name evidence="3" type="ORF">SAMN02949497_3652</name>
</gene>
<dbReference type="OrthoDB" id="9800587at2"/>
<dbReference type="AlphaFoldDB" id="A0A1Y6D1H3"/>
<protein>
    <recommendedName>
        <fullName evidence="2">UPF0235 protein SAMN02949497_3652</fullName>
    </recommendedName>
</protein>
<dbReference type="HAMAP" id="MF_00634">
    <property type="entry name" value="UPF0235"/>
    <property type="match status" value="1"/>
</dbReference>
<evidence type="ECO:0000256" key="2">
    <source>
        <dbReference type="HAMAP-Rule" id="MF_00634"/>
    </source>
</evidence>
<name>A0A1Y6D1H3_9GAMM</name>
<dbReference type="InterPro" id="IPR003746">
    <property type="entry name" value="DUF167"/>
</dbReference>
<evidence type="ECO:0000256" key="1">
    <source>
        <dbReference type="ARBA" id="ARBA00010364"/>
    </source>
</evidence>